<sequence length="397" mass="39814">MTIARMSYRAVFGVGEFRVLFALHALFVVGDAVRMLGLSVLVYEETGSALVSALAYGAGMLPYVVGGAFLLSLADRVPPRPLLVGFHVLRAGVTALPALGLPPAAAIAVTAAAGLFAPVATAAVTAVLPDLLPGDGYVLGRSVFTMTAAGAQIGGHAVGGLLLLAVGPEGALWLAAGSSLLAAAGARAGVRRRPPRKAADGASVRETWRVNRLLLADRGTRGLLLAQWLPISLAVGSEGVVIPYTAHLGRPDAAGAVLASFAAGMLAGNLVVGRARDRERLAPPLAAAMGLPLLGFAARPGVAAACVLAALAAFGLSYELGLQRRFLDAVPQDVRGQALGLANIGVITGQAACVAAAGALGEVLPPGMVMALFGAASTAAAAVLVRAPRQTAAGRFG</sequence>
<keyword evidence="8" id="KW-1185">Reference proteome</keyword>
<feature type="transmembrane region" description="Helical" evidence="6">
    <location>
        <begin position="105"/>
        <end position="131"/>
    </location>
</feature>
<dbReference type="PANTHER" id="PTHR23513">
    <property type="entry name" value="INTEGRAL MEMBRANE EFFLUX PROTEIN-RELATED"/>
    <property type="match status" value="1"/>
</dbReference>
<dbReference type="EMBL" id="BAABDO010000086">
    <property type="protein sequence ID" value="GAA4150486.1"/>
    <property type="molecule type" value="Genomic_DNA"/>
</dbReference>
<dbReference type="InterPro" id="IPR011701">
    <property type="entry name" value="MFS"/>
</dbReference>
<protein>
    <submittedName>
        <fullName evidence="7">MFS transporter</fullName>
    </submittedName>
</protein>
<feature type="transmembrane region" description="Helical" evidence="6">
    <location>
        <begin position="21"/>
        <end position="43"/>
    </location>
</feature>
<comment type="caution">
    <text evidence="7">The sequence shown here is derived from an EMBL/GenBank/DDBJ whole genome shotgun (WGS) entry which is preliminary data.</text>
</comment>
<dbReference type="Pfam" id="PF07690">
    <property type="entry name" value="MFS_1"/>
    <property type="match status" value="1"/>
</dbReference>
<name>A0ABP7Z997_9ACTN</name>
<feature type="transmembrane region" description="Helical" evidence="6">
    <location>
        <begin position="254"/>
        <end position="273"/>
    </location>
</feature>
<feature type="transmembrane region" description="Helical" evidence="6">
    <location>
        <begin position="341"/>
        <end position="361"/>
    </location>
</feature>
<feature type="transmembrane region" description="Helical" evidence="6">
    <location>
        <begin position="49"/>
        <end position="74"/>
    </location>
</feature>
<keyword evidence="3 6" id="KW-0812">Transmembrane</keyword>
<dbReference type="InterPro" id="IPR036259">
    <property type="entry name" value="MFS_trans_sf"/>
</dbReference>
<reference evidence="8" key="1">
    <citation type="journal article" date="2019" name="Int. J. Syst. Evol. Microbiol.">
        <title>The Global Catalogue of Microorganisms (GCM) 10K type strain sequencing project: providing services to taxonomists for standard genome sequencing and annotation.</title>
        <authorList>
            <consortium name="The Broad Institute Genomics Platform"/>
            <consortium name="The Broad Institute Genome Sequencing Center for Infectious Disease"/>
            <person name="Wu L."/>
            <person name="Ma J."/>
        </authorList>
    </citation>
    <scope>NUCLEOTIDE SEQUENCE [LARGE SCALE GENOMIC DNA]</scope>
    <source>
        <strain evidence="8">JCM 17316</strain>
    </source>
</reference>
<feature type="transmembrane region" description="Helical" evidence="6">
    <location>
        <begin position="302"/>
        <end position="320"/>
    </location>
</feature>
<proteinExistence type="predicted"/>
<feature type="transmembrane region" description="Helical" evidence="6">
    <location>
        <begin position="367"/>
        <end position="385"/>
    </location>
</feature>
<evidence type="ECO:0000313" key="7">
    <source>
        <dbReference type="EMBL" id="GAA4150486.1"/>
    </source>
</evidence>
<dbReference type="PANTHER" id="PTHR23513:SF11">
    <property type="entry name" value="STAPHYLOFERRIN A TRANSPORTER"/>
    <property type="match status" value="1"/>
</dbReference>
<evidence type="ECO:0000256" key="1">
    <source>
        <dbReference type="ARBA" id="ARBA00004651"/>
    </source>
</evidence>
<evidence type="ECO:0000256" key="5">
    <source>
        <dbReference type="ARBA" id="ARBA00023136"/>
    </source>
</evidence>
<evidence type="ECO:0000256" key="3">
    <source>
        <dbReference type="ARBA" id="ARBA00022692"/>
    </source>
</evidence>
<gene>
    <name evidence="7" type="ORF">GCM10022416_46820</name>
</gene>
<feature type="transmembrane region" description="Helical" evidence="6">
    <location>
        <begin position="171"/>
        <end position="190"/>
    </location>
</feature>
<keyword evidence="4 6" id="KW-1133">Transmembrane helix</keyword>
<keyword evidence="5 6" id="KW-0472">Membrane</keyword>
<evidence type="ECO:0000313" key="8">
    <source>
        <dbReference type="Proteomes" id="UP001500266"/>
    </source>
</evidence>
<dbReference type="SUPFAM" id="SSF103473">
    <property type="entry name" value="MFS general substrate transporter"/>
    <property type="match status" value="1"/>
</dbReference>
<evidence type="ECO:0000256" key="4">
    <source>
        <dbReference type="ARBA" id="ARBA00022989"/>
    </source>
</evidence>
<dbReference type="Proteomes" id="UP001500266">
    <property type="component" value="Unassembled WGS sequence"/>
</dbReference>
<keyword evidence="2" id="KW-1003">Cell membrane</keyword>
<evidence type="ECO:0000256" key="2">
    <source>
        <dbReference type="ARBA" id="ARBA00022475"/>
    </source>
</evidence>
<organism evidence="7 8">
    <name type="scientific">Actinomadura keratinilytica</name>
    <dbReference type="NCBI Taxonomy" id="547461"/>
    <lineage>
        <taxon>Bacteria</taxon>
        <taxon>Bacillati</taxon>
        <taxon>Actinomycetota</taxon>
        <taxon>Actinomycetes</taxon>
        <taxon>Streptosporangiales</taxon>
        <taxon>Thermomonosporaceae</taxon>
        <taxon>Actinomadura</taxon>
    </lineage>
</organism>
<evidence type="ECO:0000256" key="6">
    <source>
        <dbReference type="SAM" id="Phobius"/>
    </source>
</evidence>
<accession>A0ABP7Z997</accession>
<comment type="subcellular location">
    <subcellularLocation>
        <location evidence="1">Cell membrane</location>
        <topology evidence="1">Multi-pass membrane protein</topology>
    </subcellularLocation>
</comment>
<dbReference type="Gene3D" id="1.20.1250.20">
    <property type="entry name" value="MFS general substrate transporter like domains"/>
    <property type="match status" value="1"/>
</dbReference>